<comment type="caution">
    <text evidence="11">The sequence shown here is derived from an EMBL/GenBank/DDBJ whole genome shotgun (WGS) entry which is preliminary data.</text>
</comment>
<comment type="catalytic activity">
    <reaction evidence="7">
        <text>a 1,2-diacyl-sn-glycero-3-phosphocholine + H2O = phosphocholine + a 1,2-diacyl-sn-glycerol + H(+)</text>
        <dbReference type="Rhea" id="RHEA:10604"/>
        <dbReference type="ChEBI" id="CHEBI:15377"/>
        <dbReference type="ChEBI" id="CHEBI:15378"/>
        <dbReference type="ChEBI" id="CHEBI:17815"/>
        <dbReference type="ChEBI" id="CHEBI:57643"/>
        <dbReference type="ChEBI" id="CHEBI:295975"/>
        <dbReference type="EC" id="3.1.4.3"/>
    </reaction>
    <physiologicalReaction direction="left-to-right" evidence="7">
        <dbReference type="Rhea" id="RHEA:10605"/>
    </physiologicalReaction>
</comment>
<feature type="chain" id="PRO_5035316965" description="phospholipase C" evidence="9">
    <location>
        <begin position="33"/>
        <end position="686"/>
    </location>
</feature>
<feature type="domain" description="Bacterial phospholipase C C-terminal" evidence="10">
    <location>
        <begin position="608"/>
        <end position="676"/>
    </location>
</feature>
<dbReference type="InterPro" id="IPR006311">
    <property type="entry name" value="TAT_signal"/>
</dbReference>
<comment type="subcellular location">
    <subcellularLocation>
        <location evidence="1">Secreted</location>
        <location evidence="1">Cell wall</location>
    </subcellularLocation>
</comment>
<dbReference type="InterPro" id="IPR017850">
    <property type="entry name" value="Alkaline_phosphatase_core_sf"/>
</dbReference>
<keyword evidence="6" id="KW-0843">Virulence</keyword>
<sequence length="686" mass="73237">MTPSLTRRAVLGTGAGIAAGSLLPLSLRSALAAPAPPGDLSSVKHVVYLVQENRSFDHYFGTLRGVRGYNDPNAVTLRSGKPVYAQPTTGGHVLPFSVREAAKAGNKDIHYIGDLNHDWNGGHKAWADGWFDNWIAAKGPATMAYYDRTDLPFHYELADTFTLCDAYHCSVMSSTSPNRNYHVSGTIGFEANGRRATGNSAYSEDSHPGYTWGTYAEKLEQAGKTWKVYQEVDNYQDNNLEFHAPFKQIARKVLAGLGLKSLDTFYSRLADASGADRDALLAGLAAGIATLTPGEKSRYDRALARVEPGGLAAAFATDVANGTLPQVSYLVPSAADSEHPGASSPAASASITYQILDALGSHPEVWAGTVLFLTYDENDGYFDHVPPPVPAPSFTDEWVDGQPIGLGVRVPMLVISPWTVGGYVNSQVFDHTSMVRFTEEWLGVRETNISTWRRTVSGDLTSAFCFDRGVRPPEVGAPGPVPAATPRWRPTPPAAQVMPVQEPGVRPARALPYQADAYLAGGKLAVRNDGTASAHLVVWPYAGEFARPVHLDVLGASTVDVPGTLGGAPAAGAGSGGYSFVVTGPNGFRREFAGARESSVEVRTTVGGASRTLVLSLANTGTTGNRTFVIDGDRRITVKPGKVYELKQGTATCHGWYDVAVTVVEEAGFRRRLVGHIENGKESVTA</sequence>
<dbReference type="InterPro" id="IPR007312">
    <property type="entry name" value="Phosphoesterase"/>
</dbReference>
<feature type="region of interest" description="Disordered" evidence="8">
    <location>
        <begin position="475"/>
        <end position="498"/>
    </location>
</feature>
<dbReference type="InterPro" id="IPR008475">
    <property type="entry name" value="PLipase_C_C"/>
</dbReference>
<feature type="domain" description="Bacterial phospholipase C C-terminal" evidence="10">
    <location>
        <begin position="507"/>
        <end position="594"/>
    </location>
</feature>
<dbReference type="AlphaFoldDB" id="A0A8J7KGV5"/>
<evidence type="ECO:0000313" key="11">
    <source>
        <dbReference type="EMBL" id="MBG6137805.1"/>
    </source>
</evidence>
<accession>A0A8J7KGV5</accession>
<dbReference type="PROSITE" id="PS51318">
    <property type="entry name" value="TAT"/>
    <property type="match status" value="1"/>
</dbReference>
<dbReference type="InterPro" id="IPR017767">
    <property type="entry name" value="PC-PLC"/>
</dbReference>
<keyword evidence="4" id="KW-0134">Cell wall</keyword>
<dbReference type="NCBIfam" id="TIGR03396">
    <property type="entry name" value="PC_PLC"/>
    <property type="match status" value="1"/>
</dbReference>
<evidence type="ECO:0000256" key="5">
    <source>
        <dbReference type="ARBA" id="ARBA00022801"/>
    </source>
</evidence>
<evidence type="ECO:0000256" key="6">
    <source>
        <dbReference type="ARBA" id="ARBA00023026"/>
    </source>
</evidence>
<evidence type="ECO:0000256" key="2">
    <source>
        <dbReference type="ARBA" id="ARBA00009717"/>
    </source>
</evidence>
<comment type="similarity">
    <text evidence="2">Belongs to the bacterial phospholipase C family.</text>
</comment>
<evidence type="ECO:0000256" key="7">
    <source>
        <dbReference type="ARBA" id="ARBA00048421"/>
    </source>
</evidence>
<keyword evidence="5 11" id="KW-0378">Hydrolase</keyword>
<dbReference type="Pfam" id="PF04185">
    <property type="entry name" value="Phosphoesterase"/>
    <property type="match status" value="2"/>
</dbReference>
<proteinExistence type="inferred from homology"/>
<dbReference type="EC" id="3.1.4.3" evidence="3"/>
<dbReference type="EMBL" id="JADOUF010000001">
    <property type="protein sequence ID" value="MBG6137805.1"/>
    <property type="molecule type" value="Genomic_DNA"/>
</dbReference>
<dbReference type="GO" id="GO:0016042">
    <property type="term" value="P:lipid catabolic process"/>
    <property type="evidence" value="ECO:0007669"/>
    <property type="project" value="InterPro"/>
</dbReference>
<organism evidence="11 12">
    <name type="scientific">Longispora fulva</name>
    <dbReference type="NCBI Taxonomy" id="619741"/>
    <lineage>
        <taxon>Bacteria</taxon>
        <taxon>Bacillati</taxon>
        <taxon>Actinomycetota</taxon>
        <taxon>Actinomycetes</taxon>
        <taxon>Micromonosporales</taxon>
        <taxon>Micromonosporaceae</taxon>
        <taxon>Longispora</taxon>
    </lineage>
</organism>
<evidence type="ECO:0000259" key="10">
    <source>
        <dbReference type="Pfam" id="PF05506"/>
    </source>
</evidence>
<dbReference type="RefSeq" id="WP_197004627.1">
    <property type="nucleotide sequence ID" value="NZ_BONS01000024.1"/>
</dbReference>
<evidence type="ECO:0000256" key="4">
    <source>
        <dbReference type="ARBA" id="ARBA00022512"/>
    </source>
</evidence>
<evidence type="ECO:0000256" key="8">
    <source>
        <dbReference type="SAM" id="MobiDB-lite"/>
    </source>
</evidence>
<keyword evidence="12" id="KW-1185">Reference proteome</keyword>
<keyword evidence="9" id="KW-0732">Signal</keyword>
<feature type="signal peptide" evidence="9">
    <location>
        <begin position="1"/>
        <end position="32"/>
    </location>
</feature>
<evidence type="ECO:0000313" key="12">
    <source>
        <dbReference type="Proteomes" id="UP000622552"/>
    </source>
</evidence>
<gene>
    <name evidence="11" type="ORF">IW245_003999</name>
</gene>
<protein>
    <recommendedName>
        <fullName evidence="3">phospholipase C</fullName>
        <ecNumber evidence="3">3.1.4.3</ecNumber>
    </recommendedName>
</protein>
<dbReference type="PANTHER" id="PTHR31956:SF1">
    <property type="entry name" value="NON-SPECIFIC PHOSPHOLIPASE C1"/>
    <property type="match status" value="1"/>
</dbReference>
<reference evidence="11" key="1">
    <citation type="submission" date="2020-11" db="EMBL/GenBank/DDBJ databases">
        <title>Sequencing the genomes of 1000 actinobacteria strains.</title>
        <authorList>
            <person name="Klenk H.-P."/>
        </authorList>
    </citation>
    <scope>NUCLEOTIDE SEQUENCE</scope>
    <source>
        <strain evidence="11">DSM 45356</strain>
    </source>
</reference>
<name>A0A8J7KGV5_9ACTN</name>
<dbReference type="Gene3D" id="3.40.720.10">
    <property type="entry name" value="Alkaline Phosphatase, subunit A"/>
    <property type="match status" value="2"/>
</dbReference>
<evidence type="ECO:0000256" key="9">
    <source>
        <dbReference type="SAM" id="SignalP"/>
    </source>
</evidence>
<keyword evidence="4" id="KW-0964">Secreted</keyword>
<dbReference type="Proteomes" id="UP000622552">
    <property type="component" value="Unassembled WGS sequence"/>
</dbReference>
<dbReference type="PANTHER" id="PTHR31956">
    <property type="entry name" value="NON-SPECIFIC PHOSPHOLIPASE C4-RELATED"/>
    <property type="match status" value="1"/>
</dbReference>
<evidence type="ECO:0000256" key="3">
    <source>
        <dbReference type="ARBA" id="ARBA00012018"/>
    </source>
</evidence>
<evidence type="ECO:0000256" key="1">
    <source>
        <dbReference type="ARBA" id="ARBA00004191"/>
    </source>
</evidence>
<dbReference type="GO" id="GO:0034480">
    <property type="term" value="F:phosphatidylcholine phospholipase C activity"/>
    <property type="evidence" value="ECO:0007669"/>
    <property type="project" value="UniProtKB-EC"/>
</dbReference>
<dbReference type="Pfam" id="PF05506">
    <property type="entry name" value="PLipase_C_C"/>
    <property type="match status" value="2"/>
</dbReference>
<feature type="compositionally biased region" description="Pro residues" evidence="8">
    <location>
        <begin position="479"/>
        <end position="493"/>
    </location>
</feature>